<dbReference type="EMBL" id="JANJQO010000041">
    <property type="protein sequence ID" value="KAJ2983163.1"/>
    <property type="molecule type" value="Genomic_DNA"/>
</dbReference>
<evidence type="ECO:0000313" key="2">
    <source>
        <dbReference type="Proteomes" id="UP001143910"/>
    </source>
</evidence>
<gene>
    <name evidence="1" type="ORF">NQ176_g891</name>
</gene>
<sequence length="421" mass="44851">MSQAEKPAEESSEQSKLPAVPPPDVGVMPWIQVAAAFCLMFCSWGTVVSYGTFQQYYTSGGGVRDETSSSTIAWIGSLQAFLLMFGAALTGTLYDSGYFRPMMYGGSFLMVFGLMMTSLCTKYWQFILAQSLCTGSGFGLVALGALAIPGTWFVKHRGLAVGLGSTGASVGGIIIPITLRHLIPLIGFGWAVRVLGFMVLAVLALPLAVARQRLLPNKRHTLIDFKSLKQIEFGLYCLSIFLSFLGFFVFYTFIESWIYASHVEMHGFPAYYVLVIANAASSFGRILPNFASDTYGPLNIQTPATFISGILVLCWIPAHNMGSVIALAALYGLASGSLVSIPPSAIASMTANMGEFGGRIGMAFLAMAFGSLIGSPVAGAIVQSSGYDGARIYGGVMLIVGALAMSAARFVKTGFKLWVKA</sequence>
<protein>
    <submittedName>
        <fullName evidence="1">Uncharacterized protein</fullName>
    </submittedName>
</protein>
<accession>A0ACC1NXX9</accession>
<comment type="caution">
    <text evidence="1">The sequence shown here is derived from an EMBL/GenBank/DDBJ whole genome shotgun (WGS) entry which is preliminary data.</text>
</comment>
<keyword evidence="2" id="KW-1185">Reference proteome</keyword>
<name>A0ACC1NXX9_9HYPO</name>
<dbReference type="Proteomes" id="UP001143910">
    <property type="component" value="Unassembled WGS sequence"/>
</dbReference>
<organism evidence="1 2">
    <name type="scientific">Zarea fungicola</name>
    <dbReference type="NCBI Taxonomy" id="93591"/>
    <lineage>
        <taxon>Eukaryota</taxon>
        <taxon>Fungi</taxon>
        <taxon>Dikarya</taxon>
        <taxon>Ascomycota</taxon>
        <taxon>Pezizomycotina</taxon>
        <taxon>Sordariomycetes</taxon>
        <taxon>Hypocreomycetidae</taxon>
        <taxon>Hypocreales</taxon>
        <taxon>Cordycipitaceae</taxon>
        <taxon>Zarea</taxon>
    </lineage>
</organism>
<proteinExistence type="predicted"/>
<reference evidence="1" key="1">
    <citation type="submission" date="2022-08" db="EMBL/GenBank/DDBJ databases">
        <title>Genome Sequence of Lecanicillium fungicola.</title>
        <authorList>
            <person name="Buettner E."/>
        </authorList>
    </citation>
    <scope>NUCLEOTIDE SEQUENCE</scope>
    <source>
        <strain evidence="1">Babe33</strain>
    </source>
</reference>
<evidence type="ECO:0000313" key="1">
    <source>
        <dbReference type="EMBL" id="KAJ2983163.1"/>
    </source>
</evidence>